<dbReference type="AlphaFoldDB" id="A0A1G2CLA2"/>
<feature type="chain" id="PRO_5009582358" evidence="1">
    <location>
        <begin position="24"/>
        <end position="217"/>
    </location>
</feature>
<dbReference type="Gene3D" id="2.40.360.20">
    <property type="match status" value="1"/>
</dbReference>
<proteinExistence type="predicted"/>
<name>A0A1G2CLA2_9BACT</name>
<gene>
    <name evidence="2" type="ORF">A3G64_03230</name>
</gene>
<evidence type="ECO:0000256" key="1">
    <source>
        <dbReference type="SAM" id="SignalP"/>
    </source>
</evidence>
<sequence>MRGRTKWSLLLGVMVLTAACATAPVELPTGAVKIDAGIPAVGTKWVTKAIDHQSGGATEQTWIAVEVAYPGRVVYSTTDGTDTRVFDKATRNWIATLRDGKERAAASPDDGTFAWPLWVGRSWMASYTYHDLERGRTWNPVQTWWKVAAYEDVTVPAGKFKAFRLESTPGTNNATQITFWYAPEVKLTVKHVMERTSGHYLGYGKVTTEVVKYEQPR</sequence>
<keyword evidence="1" id="KW-0732">Signal</keyword>
<dbReference type="Proteomes" id="UP000179281">
    <property type="component" value="Unassembled WGS sequence"/>
</dbReference>
<organism evidence="2 3">
    <name type="scientific">Candidatus Liptonbacteria bacterium RIFCSPLOWO2_12_FULL_60_15</name>
    <dbReference type="NCBI Taxonomy" id="1798653"/>
    <lineage>
        <taxon>Bacteria</taxon>
        <taxon>Candidatus Liptoniibacteriota</taxon>
    </lineage>
</organism>
<comment type="caution">
    <text evidence="2">The sequence shown here is derived from an EMBL/GenBank/DDBJ whole genome shotgun (WGS) entry which is preliminary data.</text>
</comment>
<accession>A0A1G2CLA2</accession>
<evidence type="ECO:0000313" key="3">
    <source>
        <dbReference type="Proteomes" id="UP000179281"/>
    </source>
</evidence>
<reference evidence="2 3" key="1">
    <citation type="journal article" date="2016" name="Nat. Commun.">
        <title>Thousands of microbial genomes shed light on interconnected biogeochemical processes in an aquifer system.</title>
        <authorList>
            <person name="Anantharaman K."/>
            <person name="Brown C.T."/>
            <person name="Hug L.A."/>
            <person name="Sharon I."/>
            <person name="Castelle C.J."/>
            <person name="Probst A.J."/>
            <person name="Thomas B.C."/>
            <person name="Singh A."/>
            <person name="Wilkins M.J."/>
            <person name="Karaoz U."/>
            <person name="Brodie E.L."/>
            <person name="Williams K.H."/>
            <person name="Hubbard S.S."/>
            <person name="Banfield J.F."/>
        </authorList>
    </citation>
    <scope>NUCLEOTIDE SEQUENCE [LARGE SCALE GENOMIC DNA]</scope>
</reference>
<dbReference type="PROSITE" id="PS51257">
    <property type="entry name" value="PROKAR_LIPOPROTEIN"/>
    <property type="match status" value="1"/>
</dbReference>
<dbReference type="EMBL" id="MHLD01000032">
    <property type="protein sequence ID" value="OGZ01992.1"/>
    <property type="molecule type" value="Genomic_DNA"/>
</dbReference>
<feature type="signal peptide" evidence="1">
    <location>
        <begin position="1"/>
        <end position="23"/>
    </location>
</feature>
<dbReference type="STRING" id="1798653.A3G64_03230"/>
<protein>
    <submittedName>
        <fullName evidence="2">Uncharacterized protein</fullName>
    </submittedName>
</protein>
<evidence type="ECO:0000313" key="2">
    <source>
        <dbReference type="EMBL" id="OGZ01992.1"/>
    </source>
</evidence>